<gene>
    <name evidence="6" type="ORF">HF521_015113</name>
</gene>
<dbReference type="InterPro" id="IPR050111">
    <property type="entry name" value="C-type_lectin/snaclec_domain"/>
</dbReference>
<dbReference type="InterPro" id="IPR016186">
    <property type="entry name" value="C-type_lectin-like/link_sf"/>
</dbReference>
<feature type="region of interest" description="Disordered" evidence="3">
    <location>
        <begin position="14"/>
        <end position="33"/>
    </location>
</feature>
<dbReference type="PROSITE" id="PS50041">
    <property type="entry name" value="C_TYPE_LECTIN_2"/>
    <property type="match status" value="1"/>
</dbReference>
<proteinExistence type="predicted"/>
<comment type="caution">
    <text evidence="6">The sequence shown here is derived from an EMBL/GenBank/DDBJ whole genome shotgun (WGS) entry which is preliminary data.</text>
</comment>
<evidence type="ECO:0000259" key="5">
    <source>
        <dbReference type="PROSITE" id="PS50041"/>
    </source>
</evidence>
<dbReference type="Pfam" id="PF00059">
    <property type="entry name" value="Lectin_C"/>
    <property type="match status" value="1"/>
</dbReference>
<keyword evidence="7" id="KW-1185">Reference proteome</keyword>
<feature type="coiled-coil region" evidence="2">
    <location>
        <begin position="99"/>
        <end position="126"/>
    </location>
</feature>
<name>A0A8T0A6A1_SILME</name>
<dbReference type="InterPro" id="IPR033989">
    <property type="entry name" value="CD209-like_CTLD"/>
</dbReference>
<evidence type="ECO:0000256" key="2">
    <source>
        <dbReference type="SAM" id="Coils"/>
    </source>
</evidence>
<organism evidence="6 7">
    <name type="scientific">Silurus meridionalis</name>
    <name type="common">Southern catfish</name>
    <name type="synonym">Silurus soldatovi meridionalis</name>
    <dbReference type="NCBI Taxonomy" id="175797"/>
    <lineage>
        <taxon>Eukaryota</taxon>
        <taxon>Metazoa</taxon>
        <taxon>Chordata</taxon>
        <taxon>Craniata</taxon>
        <taxon>Vertebrata</taxon>
        <taxon>Euteleostomi</taxon>
        <taxon>Actinopterygii</taxon>
        <taxon>Neopterygii</taxon>
        <taxon>Teleostei</taxon>
        <taxon>Ostariophysi</taxon>
        <taxon>Siluriformes</taxon>
        <taxon>Siluridae</taxon>
        <taxon>Silurus</taxon>
    </lineage>
</organism>
<dbReference type="OrthoDB" id="6337382at2759"/>
<feature type="domain" description="C-type lectin" evidence="5">
    <location>
        <begin position="134"/>
        <end position="257"/>
    </location>
</feature>
<dbReference type="InterPro" id="IPR001304">
    <property type="entry name" value="C-type_lectin-like"/>
</dbReference>
<reference evidence="6" key="1">
    <citation type="submission" date="2020-08" db="EMBL/GenBank/DDBJ databases">
        <title>Chromosome-level assembly of Southern catfish (Silurus meridionalis) provides insights into visual adaptation to the nocturnal and benthic lifestyles.</title>
        <authorList>
            <person name="Zhang Y."/>
            <person name="Wang D."/>
            <person name="Peng Z."/>
        </authorList>
    </citation>
    <scope>NUCLEOTIDE SEQUENCE</scope>
    <source>
        <strain evidence="6">SWU-2019-XX</strain>
        <tissue evidence="6">Muscle</tissue>
    </source>
</reference>
<evidence type="ECO:0000256" key="4">
    <source>
        <dbReference type="SAM" id="Phobius"/>
    </source>
</evidence>
<dbReference type="InterPro" id="IPR016187">
    <property type="entry name" value="CTDL_fold"/>
</dbReference>
<keyword evidence="1" id="KW-0430">Lectin</keyword>
<dbReference type="Proteomes" id="UP000606274">
    <property type="component" value="Unassembled WGS sequence"/>
</dbReference>
<dbReference type="CDD" id="cd03590">
    <property type="entry name" value="CLECT_DC-SIGN_like"/>
    <property type="match status" value="1"/>
</dbReference>
<evidence type="ECO:0000256" key="1">
    <source>
        <dbReference type="ARBA" id="ARBA00022734"/>
    </source>
</evidence>
<dbReference type="GO" id="GO:0030246">
    <property type="term" value="F:carbohydrate binding"/>
    <property type="evidence" value="ECO:0007669"/>
    <property type="project" value="UniProtKB-KW"/>
</dbReference>
<dbReference type="PANTHER" id="PTHR22803">
    <property type="entry name" value="MANNOSE, PHOSPHOLIPASE, LECTIN RECEPTOR RELATED"/>
    <property type="match status" value="1"/>
</dbReference>
<keyword evidence="4" id="KW-1133">Transmembrane helix</keyword>
<evidence type="ECO:0000313" key="7">
    <source>
        <dbReference type="Proteomes" id="UP000606274"/>
    </source>
</evidence>
<dbReference type="SUPFAM" id="SSF56436">
    <property type="entry name" value="C-type lectin-like"/>
    <property type="match status" value="1"/>
</dbReference>
<protein>
    <recommendedName>
        <fullName evidence="5">C-type lectin domain-containing protein</fullName>
    </recommendedName>
</protein>
<dbReference type="SMART" id="SM00034">
    <property type="entry name" value="CLECT"/>
    <property type="match status" value="1"/>
</dbReference>
<dbReference type="Gene3D" id="3.10.100.10">
    <property type="entry name" value="Mannose-Binding Protein A, subunit A"/>
    <property type="match status" value="1"/>
</dbReference>
<keyword evidence="4" id="KW-0812">Transmembrane</keyword>
<accession>A0A8T0A6A1</accession>
<evidence type="ECO:0000256" key="3">
    <source>
        <dbReference type="SAM" id="MobiDB-lite"/>
    </source>
</evidence>
<evidence type="ECO:0000313" key="6">
    <source>
        <dbReference type="EMBL" id="KAF7686720.1"/>
    </source>
</evidence>
<sequence>MALHLDMRVQREQSNYQNVQREKKTPPSPGRDAQYRGAFRLAGVSIGLMCIVQATLNVVLRLYLLSQKHTEQFFMDCENYTLAKYNVLIEEKRQLDINYLSLGKVRDQLQQEKDQLQRKYSNFAGDLRMGWVSFRSSLYFMSKENKTWTQSQDDCIKKSANLVIITSREEQDFIELFRRGKSAWIGLSKENTVDLWKWVDGTPLQTPFWWTQEPNNHNGDENCVETGYRPKDGRPVVDVLNTWNDNTCSAKIFYICEKTISI</sequence>
<keyword evidence="2" id="KW-0175">Coiled coil</keyword>
<dbReference type="EMBL" id="JABFDY010000028">
    <property type="protein sequence ID" value="KAF7686720.1"/>
    <property type="molecule type" value="Genomic_DNA"/>
</dbReference>
<keyword evidence="4" id="KW-0472">Membrane</keyword>
<dbReference type="AlphaFoldDB" id="A0A8T0A6A1"/>
<feature type="transmembrane region" description="Helical" evidence="4">
    <location>
        <begin position="41"/>
        <end position="64"/>
    </location>
</feature>